<dbReference type="RefSeq" id="WP_155356472.1">
    <property type="nucleotide sequence ID" value="NZ_BAAAHL010000036.1"/>
</dbReference>
<dbReference type="SMART" id="SM00530">
    <property type="entry name" value="HTH_XRE"/>
    <property type="match status" value="1"/>
</dbReference>
<dbReference type="InterPro" id="IPR001387">
    <property type="entry name" value="Cro/C1-type_HTH"/>
</dbReference>
<dbReference type="Pfam" id="PF01381">
    <property type="entry name" value="HTH_3"/>
    <property type="match status" value="1"/>
</dbReference>
<feature type="domain" description="HTH cro/C1-type" evidence="1">
    <location>
        <begin position="13"/>
        <end position="67"/>
    </location>
</feature>
<proteinExistence type="predicted"/>
<gene>
    <name evidence="2" type="ORF">Amac_046880</name>
</gene>
<sequence length="416" mass="45720">MSRQLEPFAPGVLSLHRTGAGMSVSRLATAVGVSKRQIIYYEQGYHSPSPARLKKLAEVLGTTPQTLAGVPRGEESLTDLRRFAGLDRAQAARLLSRILPGVTVWKLQAAESGKVVQAWVDSQVLKQVIKELAGLYGVPVGTVRRSWLRIFPQQVHLLREEQADATGAKQPVLPTEKALQDWKGLNDRQQAYLIACYREDQEAEAHAKQEHAAGRDPGGAAVWRKLPFTIKADPALTGYTAIQIRLREQGQHDPGAGASLAALARRGLIELSEDEAEVFPLGFVTRVLVELTRSGRACARAGLGESGPIRAPRQLLSEWLWQNLVKVATAGAEGLAEAGLWGKSRFFLGVGFRPSGIPSRGYVNAISVREEVAGDSYVKEYRWHLTEAGRQHLKQYLDTYRTLYPHVDVTELTTDP</sequence>
<dbReference type="Gene3D" id="1.10.260.40">
    <property type="entry name" value="lambda repressor-like DNA-binding domains"/>
    <property type="match status" value="1"/>
</dbReference>
<keyword evidence="3" id="KW-1185">Reference proteome</keyword>
<dbReference type="GO" id="GO:0003677">
    <property type="term" value="F:DNA binding"/>
    <property type="evidence" value="ECO:0007669"/>
    <property type="project" value="InterPro"/>
</dbReference>
<organism evidence="2 3">
    <name type="scientific">Acrocarpospora macrocephala</name>
    <dbReference type="NCBI Taxonomy" id="150177"/>
    <lineage>
        <taxon>Bacteria</taxon>
        <taxon>Bacillati</taxon>
        <taxon>Actinomycetota</taxon>
        <taxon>Actinomycetes</taxon>
        <taxon>Streptosporangiales</taxon>
        <taxon>Streptosporangiaceae</taxon>
        <taxon>Acrocarpospora</taxon>
    </lineage>
</organism>
<dbReference type="SUPFAM" id="SSF47413">
    <property type="entry name" value="lambda repressor-like DNA-binding domains"/>
    <property type="match status" value="1"/>
</dbReference>
<dbReference type="AlphaFoldDB" id="A0A5M3WUX3"/>
<protein>
    <recommendedName>
        <fullName evidence="1">HTH cro/C1-type domain-containing protein</fullName>
    </recommendedName>
</protein>
<dbReference type="PROSITE" id="PS50943">
    <property type="entry name" value="HTH_CROC1"/>
    <property type="match status" value="1"/>
</dbReference>
<dbReference type="OrthoDB" id="3454723at2"/>
<accession>A0A5M3WUX3</accession>
<evidence type="ECO:0000313" key="2">
    <source>
        <dbReference type="EMBL" id="GES11091.1"/>
    </source>
</evidence>
<dbReference type="CDD" id="cd00093">
    <property type="entry name" value="HTH_XRE"/>
    <property type="match status" value="1"/>
</dbReference>
<dbReference type="InterPro" id="IPR010982">
    <property type="entry name" value="Lambda_DNA-bd_dom_sf"/>
</dbReference>
<reference evidence="2 3" key="1">
    <citation type="submission" date="2019-10" db="EMBL/GenBank/DDBJ databases">
        <title>Whole genome shotgun sequence of Acrocarpospora macrocephala NBRC 16266.</title>
        <authorList>
            <person name="Ichikawa N."/>
            <person name="Kimura A."/>
            <person name="Kitahashi Y."/>
            <person name="Komaki H."/>
            <person name="Oguchi A."/>
        </authorList>
    </citation>
    <scope>NUCLEOTIDE SEQUENCE [LARGE SCALE GENOMIC DNA]</scope>
    <source>
        <strain evidence="2 3">NBRC 16266</strain>
    </source>
</reference>
<name>A0A5M3WUX3_9ACTN</name>
<evidence type="ECO:0000313" key="3">
    <source>
        <dbReference type="Proteomes" id="UP000331127"/>
    </source>
</evidence>
<evidence type="ECO:0000259" key="1">
    <source>
        <dbReference type="PROSITE" id="PS50943"/>
    </source>
</evidence>
<dbReference type="EMBL" id="BLAE01000026">
    <property type="protein sequence ID" value="GES11091.1"/>
    <property type="molecule type" value="Genomic_DNA"/>
</dbReference>
<dbReference type="Proteomes" id="UP000331127">
    <property type="component" value="Unassembled WGS sequence"/>
</dbReference>
<comment type="caution">
    <text evidence="2">The sequence shown here is derived from an EMBL/GenBank/DDBJ whole genome shotgun (WGS) entry which is preliminary data.</text>
</comment>